<dbReference type="EMBL" id="HAAD01003548">
    <property type="protein sequence ID" value="CDG69780.1"/>
    <property type="molecule type" value="mRNA"/>
</dbReference>
<dbReference type="InterPro" id="IPR038461">
    <property type="entry name" value="Schlafen_AlbA_2_dom_sf"/>
</dbReference>
<dbReference type="OrthoDB" id="5966064at2759"/>
<dbReference type="InterPro" id="IPR029684">
    <property type="entry name" value="Schlafen"/>
</dbReference>
<sequence>MSFVFQARKCNLDFKYARLMFDTSHVLKRSISFPIIFEKKLHTVHQNTCSSCKKKEFFIGQRLNTEDRVTEYKRGSGNYMANTFINHFRKYVCAFLNSEGGRLLVGVGDDCTVYGIVCSNKQEDQIRCQIDHVVQNFYPHVLPHHYKIEFIPVKTHGSNKSIKELENDSLLKVLEISVYKPNFPKCLYINDKDEIYLRRDGSVEGPLKAPQILEWFKSNYLYKYNIDTSYEDTTKDGNKLPTVEDYERLRNDLISYQKAIEGQLKFLQDSNNCNHSNHFAITKRLQKINSDNVNSTLNKLPNFQSSCTLL</sequence>
<dbReference type="PANTHER" id="PTHR12155:SF48">
    <property type="entry name" value="RRM DOMAIN-CONTAINING PROTEIN"/>
    <property type="match status" value="1"/>
</dbReference>
<proteinExistence type="evidence at transcript level"/>
<dbReference type="PANTHER" id="PTHR12155">
    <property type="entry name" value="SCHLAFEN"/>
    <property type="match status" value="1"/>
</dbReference>
<dbReference type="AlphaFoldDB" id="T2MCY5"/>
<dbReference type="InterPro" id="IPR007421">
    <property type="entry name" value="Schlafen_AlbA_2_dom"/>
</dbReference>
<dbReference type="Gene3D" id="3.30.950.30">
    <property type="entry name" value="Schlafen, AAA domain"/>
    <property type="match status" value="1"/>
</dbReference>
<organism evidence="2">
    <name type="scientific">Hydra vulgaris</name>
    <name type="common">Hydra</name>
    <name type="synonym">Hydra attenuata</name>
    <dbReference type="NCBI Taxonomy" id="6087"/>
    <lineage>
        <taxon>Eukaryota</taxon>
        <taxon>Metazoa</taxon>
        <taxon>Cnidaria</taxon>
        <taxon>Hydrozoa</taxon>
        <taxon>Hydroidolina</taxon>
        <taxon>Anthoathecata</taxon>
        <taxon>Aplanulata</taxon>
        <taxon>Hydridae</taxon>
        <taxon>Hydra</taxon>
    </lineage>
</organism>
<evidence type="ECO:0000313" key="2">
    <source>
        <dbReference type="EMBL" id="CDG69780.1"/>
    </source>
</evidence>
<feature type="domain" description="Schlafen AlbA-2" evidence="1">
    <location>
        <begin position="66"/>
        <end position="203"/>
    </location>
</feature>
<name>T2MCY5_HYDVU</name>
<gene>
    <name evidence="2" type="primary">SLFNL1</name>
</gene>
<protein>
    <submittedName>
        <fullName evidence="2">Schlafen-like protein 1</fullName>
    </submittedName>
</protein>
<reference evidence="2" key="1">
    <citation type="journal article" date="2013" name="Genome Biol. Evol.">
        <title>Punctuated emergences of genetic and phenotypic innovations in eumetazoan, bilaterian, euteleostome, and hominidae ancestors.</title>
        <authorList>
            <person name="Wenger Y."/>
            <person name="Galliot B."/>
        </authorList>
    </citation>
    <scope>NUCLEOTIDE SEQUENCE</scope>
    <source>
        <tissue evidence="2">Whole animals</tissue>
    </source>
</reference>
<evidence type="ECO:0000259" key="1">
    <source>
        <dbReference type="Pfam" id="PF04326"/>
    </source>
</evidence>
<dbReference type="Pfam" id="PF04326">
    <property type="entry name" value="SLFN_AlbA_2"/>
    <property type="match status" value="1"/>
</dbReference>
<accession>T2MCY5</accession>